<dbReference type="Pfam" id="PF12840">
    <property type="entry name" value="HTH_20"/>
    <property type="match status" value="1"/>
</dbReference>
<evidence type="ECO:0000256" key="1">
    <source>
        <dbReference type="ARBA" id="ARBA00023015"/>
    </source>
</evidence>
<comment type="caution">
    <text evidence="5">The sequence shown here is derived from an EMBL/GenBank/DDBJ whole genome shotgun (WGS) entry which is preliminary data.</text>
</comment>
<dbReference type="EMBL" id="JBHZOL010000096">
    <property type="protein sequence ID" value="MFE4107970.1"/>
    <property type="molecule type" value="Genomic_DNA"/>
</dbReference>
<accession>A0ABW6IK56</accession>
<keyword evidence="1" id="KW-0805">Transcription regulation</keyword>
<keyword evidence="3" id="KW-0804">Transcription</keyword>
<keyword evidence="6" id="KW-1185">Reference proteome</keyword>
<evidence type="ECO:0000259" key="4">
    <source>
        <dbReference type="PROSITE" id="PS50987"/>
    </source>
</evidence>
<dbReference type="Gene3D" id="1.10.10.10">
    <property type="entry name" value="Winged helix-like DNA-binding domain superfamily/Winged helix DNA-binding domain"/>
    <property type="match status" value="1"/>
</dbReference>
<keyword evidence="2" id="KW-0238">DNA-binding</keyword>
<dbReference type="RefSeq" id="WP_377967228.1">
    <property type="nucleotide sequence ID" value="NZ_JBHZOL010000096.1"/>
</dbReference>
<dbReference type="InterPro" id="IPR051081">
    <property type="entry name" value="HTH_MetalResp_TranReg"/>
</dbReference>
<evidence type="ECO:0000256" key="2">
    <source>
        <dbReference type="ARBA" id="ARBA00023125"/>
    </source>
</evidence>
<feature type="domain" description="HTH arsR-type" evidence="4">
    <location>
        <begin position="6"/>
        <end position="99"/>
    </location>
</feature>
<dbReference type="CDD" id="cd00090">
    <property type="entry name" value="HTH_ARSR"/>
    <property type="match status" value="1"/>
</dbReference>
<dbReference type="PANTHER" id="PTHR33154:SF12">
    <property type="entry name" value="TRANSCRIPTIONAL REGULATORY PROTEIN"/>
    <property type="match status" value="1"/>
</dbReference>
<evidence type="ECO:0000256" key="3">
    <source>
        <dbReference type="ARBA" id="ARBA00023163"/>
    </source>
</evidence>
<sequence>MRTLNHPTKEDISLSAVLYALSDNYRLEIVRRLAEQGELTCSGLALPAAKSTLSHHFKVLREAGLIYSRTEGRECYNSLRQQDLQERFPGLLAAVLESAEPL</sequence>
<reference evidence="5 6" key="1">
    <citation type="submission" date="2024-10" db="EMBL/GenBank/DDBJ databases">
        <authorList>
            <person name="Ratan Roy A."/>
            <person name="Morales Sandoval P.H."/>
            <person name="De Los Santos Villalobos S."/>
            <person name="Chakraborty S."/>
            <person name="Mukherjee J."/>
        </authorList>
    </citation>
    <scope>NUCLEOTIDE SEQUENCE [LARGE SCALE GENOMIC DNA]</scope>
    <source>
        <strain evidence="5 6">S1</strain>
    </source>
</reference>
<dbReference type="InterPro" id="IPR036390">
    <property type="entry name" value="WH_DNA-bd_sf"/>
</dbReference>
<gene>
    <name evidence="5" type="ORF">ACFVKH_16925</name>
</gene>
<dbReference type="PROSITE" id="PS50987">
    <property type="entry name" value="HTH_ARSR_2"/>
    <property type="match status" value="1"/>
</dbReference>
<evidence type="ECO:0000313" key="6">
    <source>
        <dbReference type="Proteomes" id="UP001600165"/>
    </source>
</evidence>
<dbReference type="InterPro" id="IPR001845">
    <property type="entry name" value="HTH_ArsR_DNA-bd_dom"/>
</dbReference>
<dbReference type="InterPro" id="IPR011991">
    <property type="entry name" value="ArsR-like_HTH"/>
</dbReference>
<dbReference type="SUPFAM" id="SSF46785">
    <property type="entry name" value="Winged helix' DNA-binding domain"/>
    <property type="match status" value="1"/>
</dbReference>
<dbReference type="SMART" id="SM00418">
    <property type="entry name" value="HTH_ARSR"/>
    <property type="match status" value="1"/>
</dbReference>
<protein>
    <submittedName>
        <fullName evidence="5">ArsR/SmtB family transcription factor</fullName>
    </submittedName>
</protein>
<evidence type="ECO:0000313" key="5">
    <source>
        <dbReference type="EMBL" id="MFE4107970.1"/>
    </source>
</evidence>
<dbReference type="Proteomes" id="UP001600165">
    <property type="component" value="Unassembled WGS sequence"/>
</dbReference>
<dbReference type="PRINTS" id="PR00778">
    <property type="entry name" value="HTHARSR"/>
</dbReference>
<dbReference type="PANTHER" id="PTHR33154">
    <property type="entry name" value="TRANSCRIPTIONAL REGULATOR, ARSR FAMILY"/>
    <property type="match status" value="1"/>
</dbReference>
<name>A0ABW6IK56_9CYAN</name>
<proteinExistence type="predicted"/>
<organism evidence="5 6">
    <name type="scientific">Almyronema epifaneia S1</name>
    <dbReference type="NCBI Taxonomy" id="2991925"/>
    <lineage>
        <taxon>Bacteria</taxon>
        <taxon>Bacillati</taxon>
        <taxon>Cyanobacteriota</taxon>
        <taxon>Cyanophyceae</taxon>
        <taxon>Nodosilineales</taxon>
        <taxon>Nodosilineaceae</taxon>
        <taxon>Almyronema</taxon>
        <taxon>Almyronema epifaneia</taxon>
    </lineage>
</organism>
<dbReference type="InterPro" id="IPR036388">
    <property type="entry name" value="WH-like_DNA-bd_sf"/>
</dbReference>
<dbReference type="NCBIfam" id="NF033788">
    <property type="entry name" value="HTH_metalloreg"/>
    <property type="match status" value="1"/>
</dbReference>